<evidence type="ECO:0000256" key="18">
    <source>
        <dbReference type="ARBA" id="ARBA00031807"/>
    </source>
</evidence>
<dbReference type="Pfam" id="PF01471">
    <property type="entry name" value="PG_binding_1"/>
    <property type="match status" value="1"/>
</dbReference>
<dbReference type="InterPro" id="IPR024079">
    <property type="entry name" value="MetalloPept_cat_dom_sf"/>
</dbReference>
<dbReference type="GO" id="GO:0004222">
    <property type="term" value="F:metalloendopeptidase activity"/>
    <property type="evidence" value="ECO:0007669"/>
    <property type="project" value="InterPro"/>
</dbReference>
<dbReference type="InterPro" id="IPR021190">
    <property type="entry name" value="Pept_M10A"/>
</dbReference>
<feature type="repeat" description="Hemopexin" evidence="23">
    <location>
        <begin position="306"/>
        <end position="350"/>
    </location>
</feature>
<keyword evidence="24" id="KW-0472">Membrane</keyword>
<dbReference type="InterPro" id="IPR001818">
    <property type="entry name" value="Pept_M10_metallopeptidase"/>
</dbReference>
<evidence type="ECO:0000256" key="24">
    <source>
        <dbReference type="SAM" id="Phobius"/>
    </source>
</evidence>
<evidence type="ECO:0000256" key="2">
    <source>
        <dbReference type="ARBA" id="ARBA00010370"/>
    </source>
</evidence>
<feature type="binding site" evidence="20">
    <location>
        <position position="207"/>
    </location>
    <ligand>
        <name>Zn(2+)</name>
        <dbReference type="ChEBI" id="CHEBI:29105"/>
        <label>2</label>
        <note>catalytic</note>
    </ligand>
</feature>
<reference evidence="26" key="3">
    <citation type="submission" date="2020-05" db="EMBL/GenBank/DDBJ databases">
        <title>Electrophorus electricus (electric eel) genome, fEleEle1, primary haplotype.</title>
        <authorList>
            <person name="Myers G."/>
            <person name="Meyer A."/>
            <person name="Fedrigo O."/>
            <person name="Formenti G."/>
            <person name="Rhie A."/>
            <person name="Tracey A."/>
            <person name="Sims Y."/>
            <person name="Jarvis E.D."/>
        </authorList>
    </citation>
    <scope>NUCLEOTIDE SEQUENCE [LARGE SCALE GENOMIC DNA]</scope>
</reference>
<dbReference type="InterPro" id="IPR036365">
    <property type="entry name" value="PGBD-like_sf"/>
</dbReference>
<evidence type="ECO:0000256" key="3">
    <source>
        <dbReference type="ARBA" id="ARBA00018037"/>
    </source>
</evidence>
<keyword evidence="4" id="KW-0964">Secreted</keyword>
<evidence type="ECO:0000256" key="21">
    <source>
        <dbReference type="PIRSR" id="PIRSR621190-2"/>
    </source>
</evidence>
<evidence type="ECO:0000256" key="17">
    <source>
        <dbReference type="ARBA" id="ARBA00023180"/>
    </source>
</evidence>
<dbReference type="PROSITE" id="PS00024">
    <property type="entry name" value="HEMOPEXIN"/>
    <property type="match status" value="2"/>
</dbReference>
<dbReference type="SMART" id="SM00235">
    <property type="entry name" value="ZnMc"/>
    <property type="match status" value="1"/>
</dbReference>
<dbReference type="PROSITE" id="PS51642">
    <property type="entry name" value="HEMOPEXIN_2"/>
    <property type="match status" value="3"/>
</dbReference>
<evidence type="ECO:0000256" key="19">
    <source>
        <dbReference type="PIRSR" id="PIRSR001191-1"/>
    </source>
</evidence>
<evidence type="ECO:0000256" key="9">
    <source>
        <dbReference type="ARBA" id="ARBA00022737"/>
    </source>
</evidence>
<keyword evidence="7 20" id="KW-0479">Metal-binding</keyword>
<dbReference type="PANTHER" id="PTHR10201:SF165">
    <property type="entry name" value="COLLAGENASE 3"/>
    <property type="match status" value="1"/>
</dbReference>
<feature type="binding site" evidence="21">
    <location>
        <position position="175"/>
    </location>
    <ligand>
        <name>Zn(2+)</name>
        <dbReference type="ChEBI" id="CHEBI:29105"/>
        <label>1</label>
    </ligand>
</feature>
<evidence type="ECO:0000313" key="26">
    <source>
        <dbReference type="Ensembl" id="ENSEEEP00000021786.2"/>
    </source>
</evidence>
<feature type="binding site" evidence="21">
    <location>
        <position position="137"/>
    </location>
    <ligand>
        <name>Ca(2+)</name>
        <dbReference type="ChEBI" id="CHEBI:29108"/>
        <label>2</label>
    </ligand>
</feature>
<feature type="repeat" description="Hemopexin" evidence="23">
    <location>
        <begin position="256"/>
        <end position="305"/>
    </location>
</feature>
<keyword evidence="9" id="KW-0677">Repeat</keyword>
<proteinExistence type="inferred from homology"/>
<dbReference type="GO" id="GO:0005615">
    <property type="term" value="C:extracellular space"/>
    <property type="evidence" value="ECO:0007669"/>
    <property type="project" value="TreeGrafter"/>
</dbReference>
<feature type="binding site" evidence="21">
    <location>
        <position position="397"/>
    </location>
    <ligand>
        <name>Ca(2+)</name>
        <dbReference type="ChEBI" id="CHEBI:29108"/>
        <label>4</label>
    </ligand>
</feature>
<keyword evidence="27" id="KW-1185">Reference proteome</keyword>
<dbReference type="SUPFAM" id="SSF55486">
    <property type="entry name" value="Metalloproteases ('zincins'), catalytic domain"/>
    <property type="match status" value="1"/>
</dbReference>
<dbReference type="InterPro" id="IPR006026">
    <property type="entry name" value="Peptidase_Metallo"/>
</dbReference>
<dbReference type="Ensembl" id="ENSEEET00000022030.2">
    <property type="protein sequence ID" value="ENSEEEP00000021786.2"/>
    <property type="gene ID" value="ENSEEEG00000010597.2"/>
</dbReference>
<dbReference type="InterPro" id="IPR000585">
    <property type="entry name" value="Hemopexin-like_dom"/>
</dbReference>
<gene>
    <name evidence="26" type="primary">WARS1</name>
</gene>
<feature type="binding site" evidence="21">
    <location>
        <position position="155"/>
    </location>
    <ligand>
        <name>Ca(2+)</name>
        <dbReference type="ChEBI" id="CHEBI:29108"/>
        <label>3</label>
    </ligand>
</feature>
<dbReference type="GO" id="GO:0008270">
    <property type="term" value="F:zinc ion binding"/>
    <property type="evidence" value="ECO:0007669"/>
    <property type="project" value="InterPro"/>
</dbReference>
<comment type="subcellular location">
    <subcellularLocation>
        <location evidence="1">Secreted</location>
        <location evidence="1">Extracellular space</location>
        <location evidence="1">Extracellular matrix</location>
    </subcellularLocation>
</comment>
<evidence type="ECO:0000256" key="13">
    <source>
        <dbReference type="ARBA" id="ARBA00023049"/>
    </source>
</evidence>
<feature type="binding site" evidence="21">
    <location>
        <position position="358"/>
    </location>
    <ligand>
        <name>Ca(2+)</name>
        <dbReference type="ChEBI" id="CHEBI:29108"/>
        <label>5</label>
    </ligand>
</feature>
<dbReference type="SUPFAM" id="SSF50923">
    <property type="entry name" value="Hemopexin-like domain"/>
    <property type="match status" value="1"/>
</dbReference>
<feature type="repeat" description="Hemopexin" evidence="23">
    <location>
        <begin position="393"/>
        <end position="436"/>
    </location>
</feature>
<feature type="binding site" evidence="20">
    <location>
        <position position="201"/>
    </location>
    <ligand>
        <name>Zn(2+)</name>
        <dbReference type="ChEBI" id="CHEBI:29105"/>
        <label>2</label>
        <note>catalytic</note>
    </ligand>
</feature>
<dbReference type="Pfam" id="PF00413">
    <property type="entry name" value="Peptidase_M10"/>
    <property type="match status" value="1"/>
</dbReference>
<feature type="binding site" evidence="21">
    <location>
        <position position="312"/>
    </location>
    <ligand>
        <name>Ca(2+)</name>
        <dbReference type="ChEBI" id="CHEBI:29108"/>
        <label>5</label>
    </ligand>
</feature>
<evidence type="ECO:0000259" key="25">
    <source>
        <dbReference type="SMART" id="SM00235"/>
    </source>
</evidence>
<evidence type="ECO:0000256" key="10">
    <source>
        <dbReference type="ARBA" id="ARBA00022801"/>
    </source>
</evidence>
<feature type="disulfide bond" evidence="22">
    <location>
        <begin position="259"/>
        <end position="436"/>
    </location>
</feature>
<evidence type="ECO:0000256" key="20">
    <source>
        <dbReference type="PIRSR" id="PIRSR001191-2"/>
    </source>
</evidence>
<evidence type="ECO:0000256" key="1">
    <source>
        <dbReference type="ARBA" id="ARBA00004498"/>
    </source>
</evidence>
<dbReference type="CDD" id="cd00094">
    <property type="entry name" value="HX"/>
    <property type="match status" value="1"/>
</dbReference>
<dbReference type="CDD" id="cd04278">
    <property type="entry name" value="ZnMc_MMP"/>
    <property type="match status" value="1"/>
</dbReference>
<dbReference type="Gene3D" id="3.40.390.10">
    <property type="entry name" value="Collagenase (Catalytic Domain)"/>
    <property type="match status" value="1"/>
</dbReference>
<keyword evidence="15" id="KW-0865">Zymogen</keyword>
<comment type="cofactor">
    <cofactor evidence="21">
        <name>Ca(2+)</name>
        <dbReference type="ChEBI" id="CHEBI:29108"/>
    </cofactor>
    <text evidence="21">Can bind about 5 Ca(2+) ions per subunit.</text>
</comment>
<comment type="similarity">
    <text evidence="2">Belongs to the peptidase M10A family.</text>
</comment>
<feature type="binding site" evidence="21">
    <location>
        <position position="310"/>
    </location>
    <ligand>
        <name>Ca(2+)</name>
        <dbReference type="ChEBI" id="CHEBI:29108"/>
        <label>4</label>
    </ligand>
</feature>
<evidence type="ECO:0000256" key="5">
    <source>
        <dbReference type="ARBA" id="ARBA00022530"/>
    </source>
</evidence>
<dbReference type="GO" id="GO:0030574">
    <property type="term" value="P:collagen catabolic process"/>
    <property type="evidence" value="ECO:0007669"/>
    <property type="project" value="UniProtKB-KW"/>
</dbReference>
<dbReference type="GO" id="GO:0030198">
    <property type="term" value="P:extracellular matrix organization"/>
    <property type="evidence" value="ECO:0007669"/>
    <property type="project" value="TreeGrafter"/>
</dbReference>
<keyword evidence="11 20" id="KW-0862">Zinc</keyword>
<keyword evidence="24" id="KW-1133">Transmembrane helix</keyword>
<dbReference type="InterPro" id="IPR018486">
    <property type="entry name" value="Hemopexin_CS"/>
</dbReference>
<dbReference type="InterPro" id="IPR036375">
    <property type="entry name" value="Hemopexin-like_dom_sf"/>
</dbReference>
<dbReference type="Gene3D" id="2.110.10.10">
    <property type="entry name" value="Hemopexin-like domain"/>
    <property type="match status" value="1"/>
</dbReference>
<keyword evidence="17" id="KW-0325">Glycoprotein</keyword>
<evidence type="ECO:0000256" key="8">
    <source>
        <dbReference type="ARBA" id="ARBA00022729"/>
    </source>
</evidence>
<feature type="binding site" evidence="21">
    <location>
        <position position="180"/>
    </location>
    <ligand>
        <name>Ca(2+)</name>
        <dbReference type="ChEBI" id="CHEBI:29108"/>
        <label>3</label>
    </ligand>
</feature>
<evidence type="ECO:0000256" key="23">
    <source>
        <dbReference type="PROSITE-ProRule" id="PRU01011"/>
    </source>
</evidence>
<keyword evidence="8" id="KW-0732">Signal</keyword>
<evidence type="ECO:0000256" key="22">
    <source>
        <dbReference type="PIRSR" id="PIRSR621190-3"/>
    </source>
</evidence>
<evidence type="ECO:0000256" key="7">
    <source>
        <dbReference type="ARBA" id="ARBA00022723"/>
    </source>
</evidence>
<evidence type="ECO:0000256" key="11">
    <source>
        <dbReference type="ARBA" id="ARBA00022833"/>
    </source>
</evidence>
<keyword evidence="12 21" id="KW-0106">Calcium</keyword>
<dbReference type="InterPro" id="IPR002477">
    <property type="entry name" value="Peptidoglycan-bd-like"/>
</dbReference>
<dbReference type="AlphaFoldDB" id="A0A4W4FAT1"/>
<reference evidence="27" key="1">
    <citation type="journal article" date="2014" name="Science">
        <title>Nonhuman genetics. Genomic basis for the convergent evolution of electric organs.</title>
        <authorList>
            <person name="Gallant J.R."/>
            <person name="Traeger L.L."/>
            <person name="Volkening J.D."/>
            <person name="Moffett H."/>
            <person name="Chen P.H."/>
            <person name="Novina C.D."/>
            <person name="Phillips G.N.Jr."/>
            <person name="Anand R."/>
            <person name="Wells G.B."/>
            <person name="Pinch M."/>
            <person name="Guth R."/>
            <person name="Unguez G.A."/>
            <person name="Albert J.S."/>
            <person name="Zakon H.H."/>
            <person name="Samanta M.P."/>
            <person name="Sussman M.R."/>
        </authorList>
    </citation>
    <scope>NUCLEOTIDE SEQUENCE [LARGE SCALE GENOMIC DNA]</scope>
</reference>
<dbReference type="STRING" id="8005.ENSEEEP00000021786"/>
<evidence type="ECO:0000256" key="15">
    <source>
        <dbReference type="ARBA" id="ARBA00023145"/>
    </source>
</evidence>
<feature type="binding site" evidence="21">
    <location>
        <position position="154"/>
    </location>
    <ligand>
        <name>Ca(2+)</name>
        <dbReference type="ChEBI" id="CHEBI:29108"/>
        <label>3</label>
    </ligand>
</feature>
<feature type="binding site" evidence="21">
    <location>
        <position position="171"/>
    </location>
    <ligand>
        <name>Ca(2+)</name>
        <dbReference type="ChEBI" id="CHEBI:29108"/>
        <label>2</label>
    </ligand>
</feature>
<keyword evidence="14" id="KW-0177">Collagen degradation</keyword>
<dbReference type="OMA" id="NDLMDCE"/>
<evidence type="ECO:0000256" key="12">
    <source>
        <dbReference type="ARBA" id="ARBA00022837"/>
    </source>
</evidence>
<feature type="binding site" evidence="21">
    <location>
        <position position="215"/>
    </location>
    <ligand>
        <name>Zn(2+)</name>
        <dbReference type="ChEBI" id="CHEBI:29105"/>
        <label>2</label>
        <note>catalytic</note>
    </ligand>
</feature>
<accession>A0A4W4FAT1</accession>
<evidence type="ECO:0000256" key="14">
    <source>
        <dbReference type="ARBA" id="ARBA00023105"/>
    </source>
</evidence>
<protein>
    <recommendedName>
        <fullName evidence="3">Collagenase 3</fullName>
    </recommendedName>
    <alternativeName>
        <fullName evidence="18">Matrix metalloproteinase-13</fullName>
    </alternativeName>
</protein>
<dbReference type="PIRSF" id="PIRSF001191">
    <property type="entry name" value="Peptidase_M10A_matrix"/>
    <property type="match status" value="1"/>
</dbReference>
<feature type="binding site" evidence="20">
    <location>
        <position position="197"/>
    </location>
    <ligand>
        <name>Zn(2+)</name>
        <dbReference type="ChEBI" id="CHEBI:29105"/>
        <label>2</label>
        <note>catalytic</note>
    </ligand>
</feature>
<feature type="binding site" evidence="21">
    <location>
        <position position="147"/>
    </location>
    <ligand>
        <name>Zn(2+)</name>
        <dbReference type="ChEBI" id="CHEBI:29105"/>
        <label>1</label>
    </ligand>
</feature>
<feature type="active site" evidence="19">
    <location>
        <position position="198"/>
    </location>
</feature>
<feature type="transmembrane region" description="Helical" evidence="24">
    <location>
        <begin position="20"/>
        <end position="40"/>
    </location>
</feature>
<dbReference type="FunFam" id="3.40.390.10:FF:000007">
    <property type="entry name" value="Collagenase 3"/>
    <property type="match status" value="1"/>
</dbReference>
<dbReference type="Proteomes" id="UP000314983">
    <property type="component" value="Chromosome 17"/>
</dbReference>
<dbReference type="InterPro" id="IPR018487">
    <property type="entry name" value="Hemopexin-like_repeat"/>
</dbReference>
<feature type="binding site" description="in inhibited form" evidence="21">
    <location>
        <position position="75"/>
    </location>
    <ligand>
        <name>Zn(2+)</name>
        <dbReference type="ChEBI" id="CHEBI:29105"/>
        <label>2</label>
        <note>catalytic</note>
    </ligand>
</feature>
<sequence>MTYYGNRIDRYETYPKNCLLYLVLCCNVSSFIQWLAAFGSKGFTAKVKEMQRFFGLATSGELDQQTLAAMTRGRCGLSDTEQFGETTRWRTRTLSYRISSYSSQMKPPQIRKVFRAAWRIWARATPLKFKRTSTEADIVISFNIKDHDDGSPFDGPGGTLGHAFLPGPGLGGDVHLDAEENWTSSTTGYNLFAVAVHEFGHALGLAHSSDPGAVMFPTYQFDPHTDLQLSFQDVQDIQTLYGKSPIKPGKPPPKTPDKCDPELSFDAVTGFQEELIFFKDRFMWRAHPTFEEIKTTLIRSLWSDMPTYIDAAYENNGTIVIFKGSQYWEVKGLDMKDGFPRDISDFDFPLKIRSIDAALHFREISSVFRYDEKQKQMIDGYPQMIMHEWPAVPSPVDTAVAYGGLVYFFIGNRQLEFDPKLQHITNKMPANAWLRCGGQRTMINMAIANNS</sequence>
<feature type="binding site" evidence="21">
    <location>
        <position position="180"/>
    </location>
    <ligand>
        <name>Ca(2+)</name>
        <dbReference type="ChEBI" id="CHEBI:29108"/>
        <label>1</label>
    </ligand>
</feature>
<keyword evidence="6" id="KW-0645">Protease</keyword>
<feature type="binding site" evidence="21">
    <location>
        <position position="162"/>
    </location>
    <ligand>
        <name>Zn(2+)</name>
        <dbReference type="ChEBI" id="CHEBI:29105"/>
        <label>1</label>
    </ligand>
</feature>
<dbReference type="SUPFAM" id="SSF47090">
    <property type="entry name" value="PGBD-like"/>
    <property type="match status" value="1"/>
</dbReference>
<feature type="binding site" evidence="21">
    <location>
        <position position="266"/>
    </location>
    <ligand>
        <name>Ca(2+)</name>
        <dbReference type="ChEBI" id="CHEBI:29108"/>
        <label>4</label>
    </ligand>
</feature>
<dbReference type="GO" id="GO:0031012">
    <property type="term" value="C:extracellular matrix"/>
    <property type="evidence" value="ECO:0007669"/>
    <property type="project" value="InterPro"/>
</dbReference>
<dbReference type="InterPro" id="IPR033739">
    <property type="entry name" value="M10A_MMP"/>
</dbReference>
<keyword evidence="16 22" id="KW-1015">Disulfide bond</keyword>
<organism evidence="26 27">
    <name type="scientific">Electrophorus electricus</name>
    <name type="common">Electric eel</name>
    <name type="synonym">Gymnotus electricus</name>
    <dbReference type="NCBI Taxonomy" id="8005"/>
    <lineage>
        <taxon>Eukaryota</taxon>
        <taxon>Metazoa</taxon>
        <taxon>Chordata</taxon>
        <taxon>Craniata</taxon>
        <taxon>Vertebrata</taxon>
        <taxon>Euteleostomi</taxon>
        <taxon>Actinopterygii</taxon>
        <taxon>Neopterygii</taxon>
        <taxon>Teleostei</taxon>
        <taxon>Ostariophysi</taxon>
        <taxon>Gymnotiformes</taxon>
        <taxon>Gymnotoidei</taxon>
        <taxon>Gymnotidae</taxon>
        <taxon>Electrophorus</taxon>
    </lineage>
</organism>
<feature type="binding site" evidence="21">
    <location>
        <position position="177"/>
    </location>
    <ligand>
        <name>Ca(2+)</name>
        <dbReference type="ChEBI" id="CHEBI:29108"/>
        <label>3</label>
    </ligand>
</feature>
<dbReference type="GeneTree" id="ENSGT00940000154907"/>
<evidence type="ECO:0000256" key="6">
    <source>
        <dbReference type="ARBA" id="ARBA00022670"/>
    </source>
</evidence>
<feature type="binding site" evidence="21">
    <location>
        <position position="173"/>
    </location>
    <ligand>
        <name>Ca(2+)</name>
        <dbReference type="ChEBI" id="CHEBI:29108"/>
        <label>2</label>
    </ligand>
</feature>
<dbReference type="FunFam" id="2.110.10.10:FF:000002">
    <property type="entry name" value="Matrix metallopeptidase 3"/>
    <property type="match status" value="1"/>
</dbReference>
<name>A0A4W4FAT1_ELEEL</name>
<evidence type="ECO:0000313" key="27">
    <source>
        <dbReference type="Proteomes" id="UP000314983"/>
    </source>
</evidence>
<keyword evidence="24" id="KW-0812">Transmembrane</keyword>
<evidence type="ECO:0000256" key="16">
    <source>
        <dbReference type="ARBA" id="ARBA00023157"/>
    </source>
</evidence>
<keyword evidence="13" id="KW-0482">Metalloprotease</keyword>
<evidence type="ECO:0000256" key="4">
    <source>
        <dbReference type="ARBA" id="ARBA00022525"/>
    </source>
</evidence>
<dbReference type="SMART" id="SM00120">
    <property type="entry name" value="HX"/>
    <property type="match status" value="4"/>
</dbReference>
<dbReference type="Pfam" id="PF00045">
    <property type="entry name" value="Hemopexin"/>
    <property type="match status" value="2"/>
</dbReference>
<comment type="cofactor">
    <cofactor evidence="21">
        <name>Zn(2+)</name>
        <dbReference type="ChEBI" id="CHEBI:29105"/>
    </cofactor>
    <text evidence="21">Binds 2 Zn(2+) ions per subunit.</text>
</comment>
<dbReference type="GO" id="GO:0006508">
    <property type="term" value="P:proteolysis"/>
    <property type="evidence" value="ECO:0007669"/>
    <property type="project" value="UniProtKB-KW"/>
</dbReference>
<keyword evidence="10" id="KW-0378">Hydrolase</keyword>
<reference evidence="27" key="2">
    <citation type="journal article" date="2017" name="Sci. Adv.">
        <title>A tail of two voltages: Proteomic comparison of the three electric organs of the electric eel.</title>
        <authorList>
            <person name="Traeger L.L."/>
            <person name="Sabat G."/>
            <person name="Barrett-Wilt G.A."/>
            <person name="Wells G.B."/>
            <person name="Sussman M.R."/>
        </authorList>
    </citation>
    <scope>NUCLEOTIDE SEQUENCE [LARGE SCALE GENOMIC DNA]</scope>
</reference>
<feature type="binding site" evidence="21">
    <location>
        <position position="149"/>
    </location>
    <ligand>
        <name>Zn(2+)</name>
        <dbReference type="ChEBI" id="CHEBI:29105"/>
        <label>1</label>
    </ligand>
</feature>
<dbReference type="PANTHER" id="PTHR10201">
    <property type="entry name" value="MATRIX METALLOPROTEINASE"/>
    <property type="match status" value="1"/>
</dbReference>
<reference evidence="26" key="4">
    <citation type="submission" date="2025-08" db="UniProtKB">
        <authorList>
            <consortium name="Ensembl"/>
        </authorList>
    </citation>
    <scope>IDENTIFICATION</scope>
</reference>
<dbReference type="PRINTS" id="PR00138">
    <property type="entry name" value="MATRIXIN"/>
</dbReference>
<keyword evidence="5" id="KW-0272">Extracellular matrix</keyword>
<feature type="domain" description="Peptidase metallopeptidase" evidence="25">
    <location>
        <begin position="85"/>
        <end position="243"/>
    </location>
</feature>
<reference evidence="26" key="5">
    <citation type="submission" date="2025-09" db="UniProtKB">
        <authorList>
            <consortium name="Ensembl"/>
        </authorList>
    </citation>
    <scope>IDENTIFICATION</scope>
</reference>